<feature type="active site" description="Nucleophile" evidence="9">
    <location>
        <position position="339"/>
    </location>
</feature>
<evidence type="ECO:0000313" key="13">
    <source>
        <dbReference type="Proteomes" id="UP000280842"/>
    </source>
</evidence>
<comment type="pathway">
    <text evidence="1 9">Cell wall biogenesis; peptidoglycan biosynthesis.</text>
</comment>
<evidence type="ECO:0000256" key="4">
    <source>
        <dbReference type="ARBA" id="ARBA00022679"/>
    </source>
</evidence>
<dbReference type="Pfam" id="PF03734">
    <property type="entry name" value="YkuD"/>
    <property type="match status" value="1"/>
</dbReference>
<feature type="domain" description="L,D-TPase catalytic" evidence="11">
    <location>
        <begin position="233"/>
        <end position="363"/>
    </location>
</feature>
<proteinExistence type="inferred from homology"/>
<keyword evidence="3" id="KW-0328">Glycosyltransferase</keyword>
<feature type="chain" id="PRO_5017982018" evidence="10">
    <location>
        <begin position="19"/>
        <end position="420"/>
    </location>
</feature>
<dbReference type="Gene3D" id="2.40.440.10">
    <property type="entry name" value="L,D-transpeptidase catalytic domain-like"/>
    <property type="match status" value="1"/>
</dbReference>
<dbReference type="PANTHER" id="PTHR30582">
    <property type="entry name" value="L,D-TRANSPEPTIDASE"/>
    <property type="match status" value="1"/>
</dbReference>
<feature type="signal peptide" evidence="10">
    <location>
        <begin position="1"/>
        <end position="18"/>
    </location>
</feature>
<feature type="active site" description="Proton donor/acceptor" evidence="9">
    <location>
        <position position="323"/>
    </location>
</feature>
<dbReference type="SUPFAM" id="SSF141523">
    <property type="entry name" value="L,D-transpeptidase catalytic domain-like"/>
    <property type="match status" value="1"/>
</dbReference>
<dbReference type="UniPathway" id="UPA00219"/>
<evidence type="ECO:0000256" key="3">
    <source>
        <dbReference type="ARBA" id="ARBA00022676"/>
    </source>
</evidence>
<comment type="similarity">
    <text evidence="2">Belongs to the YkuD family.</text>
</comment>
<keyword evidence="4" id="KW-0808">Transferase</keyword>
<evidence type="ECO:0000256" key="1">
    <source>
        <dbReference type="ARBA" id="ARBA00004752"/>
    </source>
</evidence>
<dbReference type="Proteomes" id="UP000280842">
    <property type="component" value="Unassembled WGS sequence"/>
</dbReference>
<dbReference type="GO" id="GO:0005576">
    <property type="term" value="C:extracellular region"/>
    <property type="evidence" value="ECO:0007669"/>
    <property type="project" value="TreeGrafter"/>
</dbReference>
<accession>A0A3M0BMS2</accession>
<name>A0A3M0BMS2_9AQUI</name>
<evidence type="ECO:0000259" key="11">
    <source>
        <dbReference type="PROSITE" id="PS52029"/>
    </source>
</evidence>
<dbReference type="GO" id="GO:0008360">
    <property type="term" value="P:regulation of cell shape"/>
    <property type="evidence" value="ECO:0007669"/>
    <property type="project" value="UniProtKB-UniRule"/>
</dbReference>
<dbReference type="CDD" id="cd16913">
    <property type="entry name" value="YkuD_like"/>
    <property type="match status" value="1"/>
</dbReference>
<dbReference type="GO" id="GO:0071972">
    <property type="term" value="F:peptidoglycan L,D-transpeptidase activity"/>
    <property type="evidence" value="ECO:0007669"/>
    <property type="project" value="TreeGrafter"/>
</dbReference>
<dbReference type="PROSITE" id="PS52029">
    <property type="entry name" value="LD_TPASE"/>
    <property type="match status" value="1"/>
</dbReference>
<evidence type="ECO:0000256" key="10">
    <source>
        <dbReference type="SAM" id="SignalP"/>
    </source>
</evidence>
<evidence type="ECO:0000313" key="12">
    <source>
        <dbReference type="EMBL" id="RMA97569.1"/>
    </source>
</evidence>
<keyword evidence="8 9" id="KW-0961">Cell wall biogenesis/degradation</keyword>
<keyword evidence="12" id="KW-0449">Lipoprotein</keyword>
<reference evidence="12 13" key="1">
    <citation type="submission" date="2018-10" db="EMBL/GenBank/DDBJ databases">
        <title>Genomic Encyclopedia of Archaeal and Bacterial Type Strains, Phase II (KMG-II): from individual species to whole genera.</title>
        <authorList>
            <person name="Goeker M."/>
        </authorList>
    </citation>
    <scope>NUCLEOTIDE SEQUENCE [LARGE SCALE GENOMIC DNA]</scope>
    <source>
        <strain evidence="12 13">VM1</strain>
    </source>
</reference>
<comment type="caution">
    <text evidence="12">The sequence shown here is derived from an EMBL/GenBank/DDBJ whole genome shotgun (WGS) entry which is preliminary data.</text>
</comment>
<dbReference type="InterPro" id="IPR038063">
    <property type="entry name" value="Transpep_catalytic_dom"/>
</dbReference>
<evidence type="ECO:0000256" key="8">
    <source>
        <dbReference type="ARBA" id="ARBA00023316"/>
    </source>
</evidence>
<evidence type="ECO:0000256" key="6">
    <source>
        <dbReference type="ARBA" id="ARBA00022960"/>
    </source>
</evidence>
<dbReference type="OrthoDB" id="9787225at2"/>
<dbReference type="InterPro" id="IPR005490">
    <property type="entry name" value="LD_TPept_cat_dom"/>
</dbReference>
<dbReference type="PANTHER" id="PTHR30582:SF24">
    <property type="entry name" value="L,D-TRANSPEPTIDASE ERFK_SRFK-RELATED"/>
    <property type="match status" value="1"/>
</dbReference>
<keyword evidence="6 9" id="KW-0133">Cell shape</keyword>
<dbReference type="AlphaFoldDB" id="A0A3M0BMS2"/>
<dbReference type="InterPro" id="IPR050979">
    <property type="entry name" value="LD-transpeptidase"/>
</dbReference>
<organism evidence="12 13">
    <name type="scientific">Hydrogenothermus marinus</name>
    <dbReference type="NCBI Taxonomy" id="133270"/>
    <lineage>
        <taxon>Bacteria</taxon>
        <taxon>Pseudomonadati</taxon>
        <taxon>Aquificota</taxon>
        <taxon>Aquificia</taxon>
        <taxon>Aquificales</taxon>
        <taxon>Hydrogenothermaceae</taxon>
        <taxon>Hydrogenothermus</taxon>
    </lineage>
</organism>
<evidence type="ECO:0000256" key="9">
    <source>
        <dbReference type="PROSITE-ProRule" id="PRU01373"/>
    </source>
</evidence>
<dbReference type="EMBL" id="REFO01000010">
    <property type="protein sequence ID" value="RMA97569.1"/>
    <property type="molecule type" value="Genomic_DNA"/>
</dbReference>
<dbReference type="GO" id="GO:0016757">
    <property type="term" value="F:glycosyltransferase activity"/>
    <property type="evidence" value="ECO:0007669"/>
    <property type="project" value="UniProtKB-KW"/>
</dbReference>
<evidence type="ECO:0000256" key="7">
    <source>
        <dbReference type="ARBA" id="ARBA00022984"/>
    </source>
</evidence>
<keyword evidence="13" id="KW-1185">Reference proteome</keyword>
<keyword evidence="7 9" id="KW-0573">Peptidoglycan synthesis</keyword>
<evidence type="ECO:0000256" key="2">
    <source>
        <dbReference type="ARBA" id="ARBA00005992"/>
    </source>
</evidence>
<dbReference type="RefSeq" id="WP_121922347.1">
    <property type="nucleotide sequence ID" value="NZ_REFO01000010.1"/>
</dbReference>
<evidence type="ECO:0000256" key="5">
    <source>
        <dbReference type="ARBA" id="ARBA00022801"/>
    </source>
</evidence>
<sequence length="420" mass="49915">MRKILILLVIFSFSYASVDDLLKEASFEITEKRILKDFKIAFESYNEGLYNITEKSCLDFLKHASLNDKNRGKILELLAFTYFRTRNYWAMEHYVEKELEKGKKFLDDDTQKRVFVLLYNLFLNKPKKAKKIKEKFRYIWDIKYKKLDLPDELKDFTPYVNIFPYNDTRLIGLNKIYFSDENQTLYEVGYKTDMGYDELRESNPFLNPFDIRKGEAIFLPRKRLIPALKPKSDEIYINLTEKRLYYIYKDKYVITFPIGIGTDDAKSPVGMFKITEKRENPAWYVPDNIREENPNLPKIVPPGPDNPLGIRAMRLGYSSYLIHGTNKNFGVGLKVSHGCIRLYNRDVKRLYDLVPEGTKVYIYEKFIKASYIDNKKYIEIHAKTKNEMEKLNLNIYAKKINENYLKFVKKERRGFSYPLY</sequence>
<keyword evidence="10" id="KW-0732">Signal</keyword>
<dbReference type="GO" id="GO:0018104">
    <property type="term" value="P:peptidoglycan-protein cross-linking"/>
    <property type="evidence" value="ECO:0007669"/>
    <property type="project" value="TreeGrafter"/>
</dbReference>
<keyword evidence="5" id="KW-0378">Hydrolase</keyword>
<dbReference type="GO" id="GO:0071555">
    <property type="term" value="P:cell wall organization"/>
    <property type="evidence" value="ECO:0007669"/>
    <property type="project" value="UniProtKB-UniRule"/>
</dbReference>
<protein>
    <submittedName>
        <fullName evidence="12">Lipoprotein-anchoring transpeptidase ErfK/SrfK</fullName>
    </submittedName>
</protein>
<gene>
    <name evidence="12" type="ORF">CLV39_0185</name>
</gene>